<protein>
    <submittedName>
        <fullName evidence="1">Uncharacterized protein</fullName>
    </submittedName>
</protein>
<dbReference type="Proteomes" id="UP001234202">
    <property type="component" value="Unassembled WGS sequence"/>
</dbReference>
<evidence type="ECO:0000313" key="2">
    <source>
        <dbReference type="Proteomes" id="UP001234202"/>
    </source>
</evidence>
<name>A0ACC2XPN5_9TREE</name>
<dbReference type="EMBL" id="JASBWV010000006">
    <property type="protein sequence ID" value="KAJ9126024.1"/>
    <property type="molecule type" value="Genomic_DNA"/>
</dbReference>
<gene>
    <name evidence="1" type="ORF">QFC24_002296</name>
</gene>
<accession>A0ACC2XPN5</accession>
<comment type="caution">
    <text evidence="1">The sequence shown here is derived from an EMBL/GenBank/DDBJ whole genome shotgun (WGS) entry which is preliminary data.</text>
</comment>
<evidence type="ECO:0000313" key="1">
    <source>
        <dbReference type="EMBL" id="KAJ9126024.1"/>
    </source>
</evidence>
<organism evidence="1 2">
    <name type="scientific">Naganishia onofrii</name>
    <dbReference type="NCBI Taxonomy" id="1851511"/>
    <lineage>
        <taxon>Eukaryota</taxon>
        <taxon>Fungi</taxon>
        <taxon>Dikarya</taxon>
        <taxon>Basidiomycota</taxon>
        <taxon>Agaricomycotina</taxon>
        <taxon>Tremellomycetes</taxon>
        <taxon>Filobasidiales</taxon>
        <taxon>Filobasidiaceae</taxon>
        <taxon>Naganishia</taxon>
    </lineage>
</organism>
<reference evidence="1" key="1">
    <citation type="submission" date="2023-04" db="EMBL/GenBank/DDBJ databases">
        <title>Draft Genome sequencing of Naganishia species isolated from polar environments using Oxford Nanopore Technology.</title>
        <authorList>
            <person name="Leo P."/>
            <person name="Venkateswaran K."/>
        </authorList>
    </citation>
    <scope>NUCLEOTIDE SEQUENCE</scope>
    <source>
        <strain evidence="1">DBVPG 5303</strain>
    </source>
</reference>
<proteinExistence type="predicted"/>
<keyword evidence="2" id="KW-1185">Reference proteome</keyword>
<sequence>MPGKYIVIGGGGKVALKFASSAVKQGSKVISVVRNDSHNDEITAVGAKPYILSLEDASVKDFVELFDKEKPDGVVFSAGAGGKGGEERTKAVDYEGALKVFDALESSNTHRIVMVSAADLRGMFQEHSQNACEPSHKSYYLDPSNGYPSYYNEASRQLSDRMYKAIPTYMKWKREADLDLHRRKALQYTIIRPGGLVDEPTNGKCELGTPQLGRVPRETVGEVLLAVMENKSTYGMVLDLMEGDMEITKAVENAVEKGLSSWHD</sequence>